<gene>
    <name evidence="5" type="ORF">KI810_13470</name>
</gene>
<evidence type="ECO:0000256" key="3">
    <source>
        <dbReference type="ARBA" id="ARBA00022723"/>
    </source>
</evidence>
<dbReference type="Gene3D" id="1.10.150.240">
    <property type="entry name" value="Putative phosphatase, domain 2"/>
    <property type="match status" value="1"/>
</dbReference>
<dbReference type="PANTHER" id="PTHR46193:SF21">
    <property type="entry name" value="SLL1138 PROTEIN"/>
    <property type="match status" value="1"/>
</dbReference>
<protein>
    <submittedName>
        <fullName evidence="5">HAD family phosphatase</fullName>
    </submittedName>
</protein>
<dbReference type="InterPro" id="IPR006439">
    <property type="entry name" value="HAD-SF_hydro_IA"/>
</dbReference>
<dbReference type="InterPro" id="IPR023214">
    <property type="entry name" value="HAD_sf"/>
</dbReference>
<dbReference type="EMBL" id="JAHCVK010000007">
    <property type="protein sequence ID" value="MBT0654070.1"/>
    <property type="molecule type" value="Genomic_DNA"/>
</dbReference>
<dbReference type="NCBIfam" id="TIGR01509">
    <property type="entry name" value="HAD-SF-IA-v3"/>
    <property type="match status" value="1"/>
</dbReference>
<dbReference type="InterPro" id="IPR023198">
    <property type="entry name" value="PGP-like_dom2"/>
</dbReference>
<dbReference type="PANTHER" id="PTHR46193">
    <property type="entry name" value="6-PHOSPHOGLUCONATE PHOSPHATASE"/>
    <property type="match status" value="1"/>
</dbReference>
<dbReference type="Gene3D" id="3.40.50.1000">
    <property type="entry name" value="HAD superfamily/HAD-like"/>
    <property type="match status" value="1"/>
</dbReference>
<comment type="similarity">
    <text evidence="2">Belongs to the HAD-like hydrolase superfamily. CbbY/CbbZ/Gph/YieH family.</text>
</comment>
<name>A0ABS5SFC1_9BACT</name>
<evidence type="ECO:0000256" key="2">
    <source>
        <dbReference type="ARBA" id="ARBA00006171"/>
    </source>
</evidence>
<comment type="cofactor">
    <cofactor evidence="1">
        <name>Mg(2+)</name>
        <dbReference type="ChEBI" id="CHEBI:18420"/>
    </cofactor>
</comment>
<dbReference type="InterPro" id="IPR051600">
    <property type="entry name" value="Beta-PGM-like"/>
</dbReference>
<comment type="caution">
    <text evidence="5">The sequence shown here is derived from an EMBL/GenBank/DDBJ whole genome shotgun (WGS) entry which is preliminary data.</text>
</comment>
<evidence type="ECO:0000256" key="1">
    <source>
        <dbReference type="ARBA" id="ARBA00001946"/>
    </source>
</evidence>
<evidence type="ECO:0000313" key="5">
    <source>
        <dbReference type="EMBL" id="MBT0654070.1"/>
    </source>
</evidence>
<dbReference type="InterPro" id="IPR041492">
    <property type="entry name" value="HAD_2"/>
</dbReference>
<evidence type="ECO:0000313" key="6">
    <source>
        <dbReference type="Proteomes" id="UP000756860"/>
    </source>
</evidence>
<proteinExistence type="inferred from homology"/>
<dbReference type="Proteomes" id="UP000756860">
    <property type="component" value="Unassembled WGS sequence"/>
</dbReference>
<dbReference type="Pfam" id="PF13419">
    <property type="entry name" value="HAD_2"/>
    <property type="match status" value="1"/>
</dbReference>
<keyword evidence="4" id="KW-0460">Magnesium</keyword>
<dbReference type="PRINTS" id="PR00413">
    <property type="entry name" value="HADHALOGNASE"/>
</dbReference>
<evidence type="ECO:0000256" key="4">
    <source>
        <dbReference type="ARBA" id="ARBA00022842"/>
    </source>
</evidence>
<dbReference type="InterPro" id="IPR036412">
    <property type="entry name" value="HAD-like_sf"/>
</dbReference>
<keyword evidence="6" id="KW-1185">Reference proteome</keyword>
<reference evidence="5 6" key="1">
    <citation type="submission" date="2021-05" db="EMBL/GenBank/DDBJ databases">
        <title>The draft genome of Geobacter luticola JCM 17780.</title>
        <authorList>
            <person name="Xu Z."/>
            <person name="Masuda Y."/>
            <person name="Itoh H."/>
            <person name="Senoo K."/>
        </authorList>
    </citation>
    <scope>NUCLEOTIDE SEQUENCE [LARGE SCALE GENOMIC DNA]</scope>
    <source>
        <strain evidence="5 6">JCM 17780</strain>
    </source>
</reference>
<sequence>MLTAVIFDFDGIIVDTEPLHYKAFQEVLIPLGMGYGWDEYLGHYIGFDDRDAFREAFRRSGRELSTDDLHRLIEEKAAAFQRTIASGVEPYAGVVELITTLSGKLPVGLCSGALRSDIDPILSQLGLTGAFDCMVTADEVSASKPDPESYALAVRRLAAAFPAHSLTPGGCLAIEDTPAGIASATGAGLKVLAVSNSYPAERLAGAVKVVDSLAGIDIQSLSNLL</sequence>
<dbReference type="SFLD" id="SFLDS00003">
    <property type="entry name" value="Haloacid_Dehalogenase"/>
    <property type="match status" value="1"/>
</dbReference>
<dbReference type="SUPFAM" id="SSF56784">
    <property type="entry name" value="HAD-like"/>
    <property type="match status" value="1"/>
</dbReference>
<keyword evidence="3" id="KW-0479">Metal-binding</keyword>
<dbReference type="SFLD" id="SFLDG01129">
    <property type="entry name" value="C1.5:_HAD__Beta-PGM__Phosphata"/>
    <property type="match status" value="1"/>
</dbReference>
<accession>A0ABS5SFC1</accession>
<dbReference type="RefSeq" id="WP_214176081.1">
    <property type="nucleotide sequence ID" value="NZ_JAHCVK010000007.1"/>
</dbReference>
<organism evidence="5 6">
    <name type="scientific">Geomobilimonas luticola</name>
    <dbReference type="NCBI Taxonomy" id="1114878"/>
    <lineage>
        <taxon>Bacteria</taxon>
        <taxon>Pseudomonadati</taxon>
        <taxon>Thermodesulfobacteriota</taxon>
        <taxon>Desulfuromonadia</taxon>
        <taxon>Geobacterales</taxon>
        <taxon>Geobacteraceae</taxon>
        <taxon>Geomobilimonas</taxon>
    </lineage>
</organism>